<feature type="transmembrane region" description="Helical" evidence="1">
    <location>
        <begin position="1650"/>
        <end position="1668"/>
    </location>
</feature>
<feature type="transmembrane region" description="Helical" evidence="1">
    <location>
        <begin position="1713"/>
        <end position="1734"/>
    </location>
</feature>
<dbReference type="VEuPathDB" id="FungiDB:AeMF1_004681"/>
<organism evidence="2 3">
    <name type="scientific">Aphanomyces euteiches</name>
    <dbReference type="NCBI Taxonomy" id="100861"/>
    <lineage>
        <taxon>Eukaryota</taxon>
        <taxon>Sar</taxon>
        <taxon>Stramenopiles</taxon>
        <taxon>Oomycota</taxon>
        <taxon>Saprolegniomycetes</taxon>
        <taxon>Saprolegniales</taxon>
        <taxon>Verrucalvaceae</taxon>
        <taxon>Aphanomyces</taxon>
    </lineage>
</organism>
<feature type="transmembrane region" description="Helical" evidence="1">
    <location>
        <begin position="36"/>
        <end position="59"/>
    </location>
</feature>
<sequence>MPAGVRVIPVATREKYLEASEDRPVERQSPLPQSQFATLAGFLYLAFTVICSSFYLVILQPHLKNDMWMPQLNSTGMQTFVGDIFLARDVLGGAGSTSVTSTSSTRFKDYSGDETLLTIPPSAHRRALLSDIPFEAAIENMRTVSLDTYLSYRNPFCWVDIDRTFELAHSAARQARCQAKETTNAAIYLEPLLRNKLPATLLNWPYFSLLNATALTPMSAMNPSKGSKWISSLLQRTSLLSTSDEAAYWTSHGLQRFTLQLQNSFLQRIDGSIFIEDALGMEQKITINAISTLADEETVDTTFWASLSFSSEFNVAAMINCSVVRHAPNDADSLGLSWDTDILFPGVQGNPGIDLMRSHVGPFGSLDIRTVQIPSQLAEYFLSFRQTLYDYMQQHPTDVSLYASLLEPHVDPMPPTWTNKSYFGGNPMCPMGSSQEFIQPSFAIDDNCMNQEPYTIQLLRDNIFFALVTTGLTVPSNICNLCTSSSDACFSALQSALPLVTAWNRAMTFTQLHPPPLDVVSKLNISFVQFAIDFDGGQVMLLESLVSPTLPSSSLWSFYGWVGIHDWLVGTREVYAFEGDISTLTVLSEIQPELHLEANDLEIPRKACFYIWIIVVYITFVLVGIVTLMILYAFAIGFHVEWWNLFQCNWVIGYVWIGRPFLFLRGMTAMVLLSSSSLVFESHYGFAHLVAAPKSLISTMIVAGEATWLSVVLHDISLPFMDQELSVYAPISTAVIWAVLTIIQSVSPFEATVSLSRTCSYEFLGIQGTCSNGSIQFGSIKRLGLLCITHFVSIAVVYWLVKAFYIITGRRRSHGNTVAHVLIPGVAQAFFVQSGNGELYLDRVACIMCGMFSFRDTIFHVPSWIAVELKSDDGIGFLFDVAHFVIKPVPEPTTAKAAKYKYIRIMGFYGFVHMVLSVTGSYAYLGEVKEIMANDFWWQNFNTTAHQTYLCNWFNRQLLLQTNVDADIQLDTPQYAEIGTANLYNSTTTKVYTPPLYASAIQLEANTLANVITGLRQMSGCHVPWIATAYCYADFNRSWEMANTLARQQRCLAKEKQNGAVYLEAVLRNADWPSLLSCWNESLTIGVFSFMQTSNSGQRWLSSVQAAGGTNAVGDEVALWQSHGITEYVTQWQNYKELGIFETFSIANAFGFSYPMTIKRSRGSMRTTEASSMKMYWSFASDLWAVSTNTTAIGGCHLIRQSPSFAFANTSLADVMGQNGSLPWPLGRGLSLVEAELGPFGAIDMKRVACPSVLRQVYQNLTESLIVLVNVDSSSPSSDDWLLQKNTNHTQVVVDYMSLLQSNNAPFPLLAPAWDTTNVALCGGKLMCELSSCGGRLAQDYFSVSELCGEPFVPDPESPTKENVLKAMLAVDLRVMQTLDTLQFACSCAQTSVDSCAGCVEMLANSTNFLNRSFTPTAIASFRTLAQTAESLVRDVLAIEMVQFTSNRLDGTIDDSTSVKLSRENMFVDPRMAFSSWLYLFDWVEDRREVVTFIGDNGNVTTMSDHSAVILTPANPRELPLSFSYYTYRLSQYITGVLFGVAIVVCLYIISNKGDIEHANMGAFNMVAGLVWVGRPMILLRALSAICVLATAKMDLVQTPATTRMYSDTYPWFTTFLSTGEVSWLVFVIDDLVSVLTKEHLAECKIKNKIFKLLTTALFANSGLLSWITSGIWSAVLPVHHITHVGRTCTIAVVDMDVECTGGVFQYGLESRFVGLVLVTFASCTLAYIFKLIFFNRCKAHKISSFFLPAVAKYNFNFAKWEVNNTFYLDKSSAVLSGILIFEFRDTLYVFDAKIWRRYAIDVSASRESMRGHDHFQHVYHALPLVE</sequence>
<evidence type="ECO:0000313" key="2">
    <source>
        <dbReference type="EMBL" id="KAF0728863.1"/>
    </source>
</evidence>
<keyword evidence="1" id="KW-0472">Membrane</keyword>
<proteinExistence type="predicted"/>
<keyword evidence="3" id="KW-1185">Reference proteome</keyword>
<feature type="transmembrane region" description="Helical" evidence="1">
    <location>
        <begin position="1612"/>
        <end position="1629"/>
    </location>
</feature>
<evidence type="ECO:0000256" key="1">
    <source>
        <dbReference type="SAM" id="Phobius"/>
    </source>
</evidence>
<comment type="caution">
    <text evidence="2">The sequence shown here is derived from an EMBL/GenBank/DDBJ whole genome shotgun (WGS) entry which is preliminary data.</text>
</comment>
<keyword evidence="1" id="KW-0812">Transmembrane</keyword>
<keyword evidence="1" id="KW-1133">Transmembrane helix</keyword>
<dbReference type="Proteomes" id="UP000481153">
    <property type="component" value="Unassembled WGS sequence"/>
</dbReference>
<protein>
    <submittedName>
        <fullName evidence="2">Uncharacterized protein</fullName>
    </submittedName>
</protein>
<evidence type="ECO:0000313" key="3">
    <source>
        <dbReference type="Proteomes" id="UP000481153"/>
    </source>
</evidence>
<feature type="transmembrane region" description="Helical" evidence="1">
    <location>
        <begin position="783"/>
        <end position="801"/>
    </location>
</feature>
<feature type="transmembrane region" description="Helical" evidence="1">
    <location>
        <begin position="1562"/>
        <end position="1592"/>
    </location>
</feature>
<feature type="transmembrane region" description="Helical" evidence="1">
    <location>
        <begin position="1530"/>
        <end position="1550"/>
    </location>
</feature>
<feature type="transmembrane region" description="Helical" evidence="1">
    <location>
        <begin position="609"/>
        <end position="634"/>
    </location>
</feature>
<feature type="transmembrane region" description="Helical" evidence="1">
    <location>
        <begin position="696"/>
        <end position="713"/>
    </location>
</feature>
<accession>A0A6G0WNG6</accession>
<feature type="transmembrane region" description="Helical" evidence="1">
    <location>
        <begin position="725"/>
        <end position="746"/>
    </location>
</feature>
<reference evidence="2 3" key="1">
    <citation type="submission" date="2019-07" db="EMBL/GenBank/DDBJ databases">
        <title>Genomics analysis of Aphanomyces spp. identifies a new class of oomycete effector associated with host adaptation.</title>
        <authorList>
            <person name="Gaulin E."/>
        </authorList>
    </citation>
    <scope>NUCLEOTIDE SEQUENCE [LARGE SCALE GENOMIC DNA]</scope>
    <source>
        <strain evidence="2 3">ATCC 201684</strain>
    </source>
</reference>
<feature type="transmembrane region" description="Helical" evidence="1">
    <location>
        <begin position="906"/>
        <end position="925"/>
    </location>
</feature>
<gene>
    <name evidence="2" type="ORF">Ae201684_013432</name>
</gene>
<name>A0A6G0WNG6_9STRA</name>
<dbReference type="EMBL" id="VJMJ01000172">
    <property type="protein sequence ID" value="KAF0728863.1"/>
    <property type="molecule type" value="Genomic_DNA"/>
</dbReference>
<dbReference type="VEuPathDB" id="FungiDB:AeMF1_005329"/>
<feature type="transmembrane region" description="Helical" evidence="1">
    <location>
        <begin position="669"/>
        <end position="690"/>
    </location>
</feature>